<dbReference type="AlphaFoldDB" id="A0ABD1JN38"/>
<feature type="compositionally biased region" description="Low complexity" evidence="1">
    <location>
        <begin position="182"/>
        <end position="196"/>
    </location>
</feature>
<keyword evidence="2" id="KW-0812">Transmembrane</keyword>
<dbReference type="Proteomes" id="UP001591681">
    <property type="component" value="Unassembled WGS sequence"/>
</dbReference>
<keyword evidence="4" id="KW-1185">Reference proteome</keyword>
<sequence>MAQASGANILISLYFSLSPSVFFYRPPSRYFFFFSSYFLCFFMSFSISLPLFFPLSLLSVFLCLSLSVCQPPPLSRVYDYQRVPSSMAPVPRYGSSLPKRSRSSSSQSSLRRSRDRPSSKGSRPHSSSRAKLKMEELQTIKRELTLIKVQIDGLLDNLDRMDRQRQDHTGSPLSREGSLEGSPYHASASSPEASPRSPSPRRRCTRRDSPELGEASDDERHTVHHHSSDLEDEM</sequence>
<keyword evidence="2" id="KW-0472">Membrane</keyword>
<feature type="compositionally biased region" description="Basic residues" evidence="1">
    <location>
        <begin position="122"/>
        <end position="131"/>
    </location>
</feature>
<comment type="caution">
    <text evidence="3">The sequence shown here is derived from an EMBL/GenBank/DDBJ whole genome shotgun (WGS) entry which is preliminary data.</text>
</comment>
<proteinExistence type="predicted"/>
<feature type="transmembrane region" description="Helical" evidence="2">
    <location>
        <begin position="36"/>
        <end position="62"/>
    </location>
</feature>
<feature type="region of interest" description="Disordered" evidence="1">
    <location>
        <begin position="89"/>
        <end position="134"/>
    </location>
</feature>
<dbReference type="EMBL" id="JBHFQA010000013">
    <property type="protein sequence ID" value="KAL2088499.1"/>
    <property type="molecule type" value="Genomic_DNA"/>
</dbReference>
<gene>
    <name evidence="3" type="ORF">ACEWY4_015398</name>
</gene>
<accession>A0ABD1JN38</accession>
<evidence type="ECO:0008006" key="5">
    <source>
        <dbReference type="Google" id="ProtNLM"/>
    </source>
</evidence>
<feature type="transmembrane region" description="Helical" evidence="2">
    <location>
        <begin position="6"/>
        <end position="24"/>
    </location>
</feature>
<feature type="compositionally biased region" description="Basic and acidic residues" evidence="1">
    <location>
        <begin position="218"/>
        <end position="234"/>
    </location>
</feature>
<evidence type="ECO:0000256" key="1">
    <source>
        <dbReference type="SAM" id="MobiDB-lite"/>
    </source>
</evidence>
<protein>
    <recommendedName>
        <fullName evidence="5">RNA-binding Raly-like protein</fullName>
    </recommendedName>
</protein>
<keyword evidence="2" id="KW-1133">Transmembrane helix</keyword>
<name>A0ABD1JN38_9TELE</name>
<evidence type="ECO:0000313" key="4">
    <source>
        <dbReference type="Proteomes" id="UP001591681"/>
    </source>
</evidence>
<evidence type="ECO:0000313" key="3">
    <source>
        <dbReference type="EMBL" id="KAL2088499.1"/>
    </source>
</evidence>
<evidence type="ECO:0000256" key="2">
    <source>
        <dbReference type="SAM" id="Phobius"/>
    </source>
</evidence>
<organism evidence="3 4">
    <name type="scientific">Coilia grayii</name>
    <name type="common">Gray's grenadier anchovy</name>
    <dbReference type="NCBI Taxonomy" id="363190"/>
    <lineage>
        <taxon>Eukaryota</taxon>
        <taxon>Metazoa</taxon>
        <taxon>Chordata</taxon>
        <taxon>Craniata</taxon>
        <taxon>Vertebrata</taxon>
        <taxon>Euteleostomi</taxon>
        <taxon>Actinopterygii</taxon>
        <taxon>Neopterygii</taxon>
        <taxon>Teleostei</taxon>
        <taxon>Clupei</taxon>
        <taxon>Clupeiformes</taxon>
        <taxon>Clupeoidei</taxon>
        <taxon>Engraulidae</taxon>
        <taxon>Coilinae</taxon>
        <taxon>Coilia</taxon>
    </lineage>
</organism>
<feature type="compositionally biased region" description="Low complexity" evidence="1">
    <location>
        <begin position="95"/>
        <end position="110"/>
    </location>
</feature>
<reference evidence="3 4" key="1">
    <citation type="submission" date="2024-09" db="EMBL/GenBank/DDBJ databases">
        <title>A chromosome-level genome assembly of Gray's grenadier anchovy, Coilia grayii.</title>
        <authorList>
            <person name="Fu Z."/>
        </authorList>
    </citation>
    <scope>NUCLEOTIDE SEQUENCE [LARGE SCALE GENOMIC DNA]</scope>
    <source>
        <strain evidence="3">G4</strain>
        <tissue evidence="3">Muscle</tissue>
    </source>
</reference>
<feature type="region of interest" description="Disordered" evidence="1">
    <location>
        <begin position="160"/>
        <end position="234"/>
    </location>
</feature>